<dbReference type="AlphaFoldDB" id="A0A6M0QW51"/>
<dbReference type="EMBL" id="JAAIVJ010000006">
    <property type="protein sequence ID" value="NEY90903.1"/>
    <property type="molecule type" value="Genomic_DNA"/>
</dbReference>
<comment type="caution">
    <text evidence="5">The sequence shown here is derived from an EMBL/GenBank/DDBJ whole genome shotgun (WGS) entry which is preliminary data.</text>
</comment>
<evidence type="ECO:0000259" key="4">
    <source>
        <dbReference type="Pfam" id="PF05175"/>
    </source>
</evidence>
<evidence type="ECO:0000313" key="6">
    <source>
        <dbReference type="Proteomes" id="UP000477782"/>
    </source>
</evidence>
<organism evidence="5 6">
    <name type="scientific">Tabrizicola oligotrophica</name>
    <dbReference type="NCBI Taxonomy" id="2710650"/>
    <lineage>
        <taxon>Bacteria</taxon>
        <taxon>Pseudomonadati</taxon>
        <taxon>Pseudomonadota</taxon>
        <taxon>Alphaproteobacteria</taxon>
        <taxon>Rhodobacterales</taxon>
        <taxon>Paracoccaceae</taxon>
        <taxon>Tabrizicola</taxon>
    </lineage>
</organism>
<reference evidence="5 6" key="1">
    <citation type="submission" date="2020-02" db="EMBL/GenBank/DDBJ databases">
        <authorList>
            <person name="Chen W.-M."/>
        </authorList>
    </citation>
    <scope>NUCLEOTIDE SEQUENCE [LARGE SCALE GENOMIC DNA]</scope>
    <source>
        <strain evidence="5 6">KMS-5</strain>
    </source>
</reference>
<dbReference type="InterPro" id="IPR046977">
    <property type="entry name" value="RsmC/RlmG"/>
</dbReference>
<evidence type="ECO:0000256" key="2">
    <source>
        <dbReference type="ARBA" id="ARBA00022679"/>
    </source>
</evidence>
<keyword evidence="1 5" id="KW-0489">Methyltransferase</keyword>
<dbReference type="GO" id="GO:0032259">
    <property type="term" value="P:methylation"/>
    <property type="evidence" value="ECO:0007669"/>
    <property type="project" value="UniProtKB-KW"/>
</dbReference>
<evidence type="ECO:0000256" key="3">
    <source>
        <dbReference type="ARBA" id="ARBA00022691"/>
    </source>
</evidence>
<dbReference type="InterPro" id="IPR029063">
    <property type="entry name" value="SAM-dependent_MTases_sf"/>
</dbReference>
<keyword evidence="6" id="KW-1185">Reference proteome</keyword>
<dbReference type="PANTHER" id="PTHR47816">
    <property type="entry name" value="RIBOSOMAL RNA SMALL SUBUNIT METHYLTRANSFERASE C"/>
    <property type="match status" value="1"/>
</dbReference>
<dbReference type="SUPFAM" id="SSF53335">
    <property type="entry name" value="S-adenosyl-L-methionine-dependent methyltransferases"/>
    <property type="match status" value="1"/>
</dbReference>
<keyword evidence="2 5" id="KW-0808">Transferase</keyword>
<proteinExistence type="predicted"/>
<dbReference type="PANTHER" id="PTHR47816:SF4">
    <property type="entry name" value="RIBOSOMAL RNA SMALL SUBUNIT METHYLTRANSFERASE C"/>
    <property type="match status" value="1"/>
</dbReference>
<dbReference type="InterPro" id="IPR007848">
    <property type="entry name" value="Small_mtfrase_dom"/>
</dbReference>
<feature type="domain" description="Methyltransferase small" evidence="4">
    <location>
        <begin position="156"/>
        <end position="318"/>
    </location>
</feature>
<accession>A0A6M0QW51</accession>
<dbReference type="Gene3D" id="3.40.50.150">
    <property type="entry name" value="Vaccinia Virus protein VP39"/>
    <property type="match status" value="2"/>
</dbReference>
<gene>
    <name evidence="5" type="ORF">G4Z14_11395</name>
</gene>
<sequence length="328" mass="34779">MRSARLEMALESGAFVVPPEGDVVVLAPQAGDDLSALPKLRVVVLTGFKPDYDHFQRLGYRMDTARATAAVLCLPRAKAEALALIAQAFSLLPAGAPVLVDGQKTDGPEAVLKLACAAGIAHGEVISKAHGKAFVLRAGPAPAGWTAAPRRVAGGFVTRPGVFSADGPDRGSELLAAVLPDKIKGHVADLGAGWGYLARAILARQGVTSLDLVEADREALDCARENITDPRAQFHWADATGFKPARPWDAVVMNPPFHTSRAADPELGAAFIRAAHRGLLPTGTLWLVANRHLPYDRILTPLFRSVEDIGGDAAFRLIRAANPIRARL</sequence>
<dbReference type="Proteomes" id="UP000477782">
    <property type="component" value="Unassembled WGS sequence"/>
</dbReference>
<dbReference type="RefSeq" id="WP_164625808.1">
    <property type="nucleotide sequence ID" value="NZ_JAAIVJ010000006.1"/>
</dbReference>
<evidence type="ECO:0000256" key="1">
    <source>
        <dbReference type="ARBA" id="ARBA00022603"/>
    </source>
</evidence>
<dbReference type="CDD" id="cd02440">
    <property type="entry name" value="AdoMet_MTases"/>
    <property type="match status" value="1"/>
</dbReference>
<protein>
    <submittedName>
        <fullName evidence="5">Class I SAM-dependent methyltransferase</fullName>
    </submittedName>
</protein>
<dbReference type="GO" id="GO:0008757">
    <property type="term" value="F:S-adenosylmethionine-dependent methyltransferase activity"/>
    <property type="evidence" value="ECO:0007669"/>
    <property type="project" value="InterPro"/>
</dbReference>
<dbReference type="Pfam" id="PF05175">
    <property type="entry name" value="MTS"/>
    <property type="match status" value="1"/>
</dbReference>
<keyword evidence="3" id="KW-0949">S-adenosyl-L-methionine</keyword>
<name>A0A6M0QW51_9RHOB</name>
<evidence type="ECO:0000313" key="5">
    <source>
        <dbReference type="EMBL" id="NEY90903.1"/>
    </source>
</evidence>